<keyword evidence="8 12" id="KW-0378">Hydrolase</keyword>
<dbReference type="RefSeq" id="WP_093394066.1">
    <property type="nucleotide sequence ID" value="NZ_FOUU01000002.1"/>
</dbReference>
<keyword evidence="9 12" id="KW-0862">Zinc</keyword>
<dbReference type="InterPro" id="IPR020568">
    <property type="entry name" value="Ribosomal_Su5_D2-typ_SF"/>
</dbReference>
<name>A0A1I4SPY3_9BACT</name>
<evidence type="ECO:0000256" key="11">
    <source>
        <dbReference type="ARBA" id="ARBA00024535"/>
    </source>
</evidence>
<evidence type="ECO:0000256" key="4">
    <source>
        <dbReference type="ARBA" id="ARBA00012745"/>
    </source>
</evidence>
<comment type="pathway">
    <text evidence="3 12">Glycolipid biosynthesis; lipid IV(A) biosynthesis; lipid IV(A) from (3R)-3-hydroxytetradecanoyl-[acyl-carrier-protein] and UDP-N-acetyl-alpha-D-glucosamine: step 2/6.</text>
</comment>
<keyword evidence="14" id="KW-1185">Reference proteome</keyword>
<comment type="cofactor">
    <cofactor evidence="1 12">
        <name>Zn(2+)</name>
        <dbReference type="ChEBI" id="CHEBI:29105"/>
    </cofactor>
</comment>
<dbReference type="Pfam" id="PF03331">
    <property type="entry name" value="LpxC"/>
    <property type="match status" value="1"/>
</dbReference>
<keyword evidence="6 12" id="KW-0441">Lipid A biosynthesis</keyword>
<evidence type="ECO:0000313" key="14">
    <source>
        <dbReference type="Proteomes" id="UP000199611"/>
    </source>
</evidence>
<evidence type="ECO:0000256" key="2">
    <source>
        <dbReference type="ARBA" id="ARBA00002923"/>
    </source>
</evidence>
<dbReference type="GO" id="GO:0046872">
    <property type="term" value="F:metal ion binding"/>
    <property type="evidence" value="ECO:0007669"/>
    <property type="project" value="UniProtKB-KW"/>
</dbReference>
<dbReference type="PANTHER" id="PTHR33694:SF1">
    <property type="entry name" value="UDP-3-O-ACYL-N-ACETYLGLUCOSAMINE DEACETYLASE 1, MITOCHONDRIAL-RELATED"/>
    <property type="match status" value="1"/>
</dbReference>
<evidence type="ECO:0000256" key="1">
    <source>
        <dbReference type="ARBA" id="ARBA00001947"/>
    </source>
</evidence>
<comment type="similarity">
    <text evidence="12">Belongs to the LpxC family.</text>
</comment>
<dbReference type="Proteomes" id="UP000199611">
    <property type="component" value="Unassembled WGS sequence"/>
</dbReference>
<organism evidence="13 14">
    <name type="scientific">Thermodesulforhabdus norvegica</name>
    <dbReference type="NCBI Taxonomy" id="39841"/>
    <lineage>
        <taxon>Bacteria</taxon>
        <taxon>Pseudomonadati</taxon>
        <taxon>Thermodesulfobacteriota</taxon>
        <taxon>Syntrophobacteria</taxon>
        <taxon>Syntrophobacterales</taxon>
        <taxon>Thermodesulforhabdaceae</taxon>
        <taxon>Thermodesulforhabdus</taxon>
    </lineage>
</organism>
<comment type="function">
    <text evidence="2 12">Catalyzes the hydrolysis of UDP-3-O-myristoyl-N-acetylglucosamine to form UDP-3-O-myristoylglucosamine and acetate, the committed step in lipid A biosynthesis.</text>
</comment>
<dbReference type="GO" id="GO:0103117">
    <property type="term" value="F:UDP-3-O-acyl-N-acetylglucosamine deacetylase activity"/>
    <property type="evidence" value="ECO:0007669"/>
    <property type="project" value="UniProtKB-UniRule"/>
</dbReference>
<dbReference type="Gene3D" id="3.30.1700.10">
    <property type="entry name" value="lpxc deacetylase, domain 2"/>
    <property type="match status" value="1"/>
</dbReference>
<gene>
    <name evidence="12" type="primary">lpxC</name>
    <name evidence="13" type="ORF">SAMN05660836_01095</name>
</gene>
<evidence type="ECO:0000313" key="13">
    <source>
        <dbReference type="EMBL" id="SFM66447.1"/>
    </source>
</evidence>
<feature type="binding site" evidence="12">
    <location>
        <position position="239"/>
    </location>
    <ligand>
        <name>Zn(2+)</name>
        <dbReference type="ChEBI" id="CHEBI:29105"/>
    </ligand>
</feature>
<evidence type="ECO:0000256" key="5">
    <source>
        <dbReference type="ARBA" id="ARBA00022516"/>
    </source>
</evidence>
<comment type="catalytic activity">
    <reaction evidence="11 12">
        <text>a UDP-3-O-[(3R)-3-hydroxyacyl]-N-acetyl-alpha-D-glucosamine + H2O = a UDP-3-O-[(3R)-3-hydroxyacyl]-alpha-D-glucosamine + acetate</text>
        <dbReference type="Rhea" id="RHEA:67816"/>
        <dbReference type="ChEBI" id="CHEBI:15377"/>
        <dbReference type="ChEBI" id="CHEBI:30089"/>
        <dbReference type="ChEBI" id="CHEBI:137740"/>
        <dbReference type="ChEBI" id="CHEBI:173225"/>
        <dbReference type="EC" id="3.5.1.108"/>
    </reaction>
</comment>
<dbReference type="STRING" id="39841.SAMN05660836_01095"/>
<dbReference type="GO" id="GO:0016020">
    <property type="term" value="C:membrane"/>
    <property type="evidence" value="ECO:0007669"/>
    <property type="project" value="GOC"/>
</dbReference>
<sequence>MGASALYQHTLKDVVKLSGIGLHTGARTRIYLKPAPSDTGILLSRTDKQCASPLRALCDVVTKSYFATTIGFNGTGISTVEHLLAALFGCGVDNVVIEVEGPEIPICDGSAKNYVEAILKTGLKRQNAPRSFAAVANPVVYREGDALLEARPSDELIIEYSIEFDHPCIGYQYKQWKFGIGNFIREIAPARTFGFLKDVEKLQSQGLALGGSLENAIVFGEGKILNHEGLRFPDECVRHKVLDFIGDILLLGKPVIGHFRIHKGGHALHHKFLRKLIPHLVELPRSELPLGALEAFTEPKEYEKILTPPSEIEEGLSSVACE</sequence>
<evidence type="ECO:0000256" key="3">
    <source>
        <dbReference type="ARBA" id="ARBA00005002"/>
    </source>
</evidence>
<dbReference type="OrthoDB" id="9802746at2"/>
<dbReference type="InterPro" id="IPR011334">
    <property type="entry name" value="UDP-acyl_GlcNac_deAcase_C"/>
</dbReference>
<dbReference type="AlphaFoldDB" id="A0A1I4SPY3"/>
<evidence type="ECO:0000256" key="12">
    <source>
        <dbReference type="HAMAP-Rule" id="MF_00388"/>
    </source>
</evidence>
<dbReference type="InterPro" id="IPR015870">
    <property type="entry name" value="UDP-acyl_N-AcGlcN_deAcase_N"/>
</dbReference>
<feature type="active site" description="Proton donor" evidence="12">
    <location>
        <position position="266"/>
    </location>
</feature>
<feature type="binding site" evidence="12">
    <location>
        <position position="82"/>
    </location>
    <ligand>
        <name>Zn(2+)</name>
        <dbReference type="ChEBI" id="CHEBI:29105"/>
    </ligand>
</feature>
<evidence type="ECO:0000256" key="9">
    <source>
        <dbReference type="ARBA" id="ARBA00022833"/>
    </source>
</evidence>
<evidence type="ECO:0000256" key="10">
    <source>
        <dbReference type="ARBA" id="ARBA00023098"/>
    </source>
</evidence>
<dbReference type="HAMAP" id="MF_00388">
    <property type="entry name" value="LpxC"/>
    <property type="match status" value="1"/>
</dbReference>
<dbReference type="EMBL" id="FOUU01000002">
    <property type="protein sequence ID" value="SFM66447.1"/>
    <property type="molecule type" value="Genomic_DNA"/>
</dbReference>
<evidence type="ECO:0000256" key="8">
    <source>
        <dbReference type="ARBA" id="ARBA00022801"/>
    </source>
</evidence>
<dbReference type="UniPathway" id="UPA00359">
    <property type="reaction ID" value="UER00478"/>
</dbReference>
<dbReference type="NCBIfam" id="TIGR00325">
    <property type="entry name" value="lpxC"/>
    <property type="match status" value="1"/>
</dbReference>
<dbReference type="EC" id="3.5.1.108" evidence="4 12"/>
<reference evidence="13 14" key="1">
    <citation type="submission" date="2016-10" db="EMBL/GenBank/DDBJ databases">
        <authorList>
            <person name="de Groot N.N."/>
        </authorList>
    </citation>
    <scope>NUCLEOTIDE SEQUENCE [LARGE SCALE GENOMIC DNA]</scope>
    <source>
        <strain evidence="13 14">DSM 9990</strain>
    </source>
</reference>
<keyword evidence="10 12" id="KW-0443">Lipid metabolism</keyword>
<dbReference type="SUPFAM" id="SSF54211">
    <property type="entry name" value="Ribosomal protein S5 domain 2-like"/>
    <property type="match status" value="2"/>
</dbReference>
<evidence type="ECO:0000256" key="6">
    <source>
        <dbReference type="ARBA" id="ARBA00022556"/>
    </source>
</evidence>
<dbReference type="Gene3D" id="3.30.230.20">
    <property type="entry name" value="lpxc deacetylase, domain 1"/>
    <property type="match status" value="1"/>
</dbReference>
<protein>
    <recommendedName>
        <fullName evidence="4 12">UDP-3-O-acyl-N-acetylglucosamine deacetylase</fullName>
        <shortName evidence="12">UDP-3-O-acyl-GlcNAc deacetylase</shortName>
        <ecNumber evidence="4 12">3.5.1.108</ecNumber>
    </recommendedName>
    <alternativeName>
        <fullName evidence="12">UDP-3-O-[R-3-hydroxymyristoyl]-N-acetylglucosamine deacetylase</fullName>
    </alternativeName>
</protein>
<keyword evidence="5 12" id="KW-0444">Lipid biosynthesis</keyword>
<accession>A0A1I4SPY3</accession>
<keyword evidence="7 12" id="KW-0479">Metal-binding</keyword>
<dbReference type="InterPro" id="IPR004463">
    <property type="entry name" value="UDP-acyl_GlcNac_deAcase"/>
</dbReference>
<dbReference type="GO" id="GO:0009245">
    <property type="term" value="P:lipid A biosynthetic process"/>
    <property type="evidence" value="ECO:0007669"/>
    <property type="project" value="UniProtKB-UniRule"/>
</dbReference>
<evidence type="ECO:0000256" key="7">
    <source>
        <dbReference type="ARBA" id="ARBA00022723"/>
    </source>
</evidence>
<dbReference type="PANTHER" id="PTHR33694">
    <property type="entry name" value="UDP-3-O-ACYL-N-ACETYLGLUCOSAMINE DEACETYLASE 1, MITOCHONDRIAL-RELATED"/>
    <property type="match status" value="1"/>
</dbReference>
<proteinExistence type="inferred from homology"/>
<feature type="binding site" evidence="12">
    <location>
        <position position="243"/>
    </location>
    <ligand>
        <name>Zn(2+)</name>
        <dbReference type="ChEBI" id="CHEBI:29105"/>
    </ligand>
</feature>